<sequence length="213" mass="23270">MGRSPPAALDQYDPGSSVLVVSPSMDASDIVTTVEGIRSPDPTDKADDERPTVVVSRVHTAEAILDAWRSRIGDFPSQFSIVSIGEVTRSITAGTSSVELPQAHILTVGTEDVTGIGIAIGDALSRWDEGKGETEDSNTDSSPNQHPILWFESLTPLLERKGLEMTFRFLHVTLEEIRRADAVAYVHVDSSVHDRETIMTLTHLFDDVVEFEP</sequence>
<proteinExistence type="predicted"/>
<dbReference type="EMBL" id="CP100355">
    <property type="protein sequence ID" value="UTF55280.1"/>
    <property type="molecule type" value="Genomic_DNA"/>
</dbReference>
<organism evidence="1 2">
    <name type="scientific">Natronosalvus rutilus</name>
    <dbReference type="NCBI Taxonomy" id="2953753"/>
    <lineage>
        <taxon>Archaea</taxon>
        <taxon>Methanobacteriati</taxon>
        <taxon>Methanobacteriota</taxon>
        <taxon>Stenosarchaea group</taxon>
        <taxon>Halobacteria</taxon>
        <taxon>Halobacteriales</taxon>
        <taxon>Natrialbaceae</taxon>
        <taxon>Natronosalvus</taxon>
    </lineage>
</organism>
<dbReference type="Proteomes" id="UP001056855">
    <property type="component" value="Chromosome"/>
</dbReference>
<dbReference type="AlphaFoldDB" id="A0A9E7NE24"/>
<name>A0A9E7NE24_9EURY</name>
<accession>A0A9E7NE24</accession>
<evidence type="ECO:0000313" key="2">
    <source>
        <dbReference type="Proteomes" id="UP001056855"/>
    </source>
</evidence>
<dbReference type="Pfam" id="PF24336">
    <property type="entry name" value="DUF7504"/>
    <property type="match status" value="1"/>
</dbReference>
<gene>
    <name evidence="1" type="ORF">NGM29_08540</name>
</gene>
<protein>
    <submittedName>
        <fullName evidence="1">Uncharacterized protein</fullName>
    </submittedName>
</protein>
<dbReference type="KEGG" id="sawl:NGM29_08540"/>
<dbReference type="RefSeq" id="WP_254160157.1">
    <property type="nucleotide sequence ID" value="NZ_CP100355.1"/>
</dbReference>
<dbReference type="GeneID" id="73290088"/>
<dbReference type="InterPro" id="IPR055927">
    <property type="entry name" value="DUF7504"/>
</dbReference>
<keyword evidence="2" id="KW-1185">Reference proteome</keyword>
<reference evidence="1" key="1">
    <citation type="submission" date="2022-06" db="EMBL/GenBank/DDBJ databases">
        <title>Diverse halophilic archaea isolated from saline environments.</title>
        <authorList>
            <person name="Cui H.-L."/>
        </authorList>
    </citation>
    <scope>NUCLEOTIDE SEQUENCE</scope>
    <source>
        <strain evidence="1">WLHS1</strain>
    </source>
</reference>
<evidence type="ECO:0000313" key="1">
    <source>
        <dbReference type="EMBL" id="UTF55280.1"/>
    </source>
</evidence>